<dbReference type="RefSeq" id="WP_207109060.1">
    <property type="nucleotide sequence ID" value="NZ_JAFLVR010000030.1"/>
</dbReference>
<gene>
    <name evidence="12" type="ORF">JZO85_13450</name>
</gene>
<keyword evidence="12" id="KW-0762">Sugar transport</keyword>
<keyword evidence="7" id="KW-0418">Kinase</keyword>
<proteinExistence type="predicted"/>
<dbReference type="PANTHER" id="PTHR36203">
    <property type="entry name" value="ASCORBATE-SPECIFIC PTS SYSTEM EIIA COMPONENT"/>
    <property type="match status" value="1"/>
</dbReference>
<keyword evidence="4" id="KW-0597">Phosphoprotein</keyword>
<comment type="function">
    <text evidence="8">The phosphoenolpyruvate-dependent sugar phosphotransferase system (sugar PTS), a major carbohydrate active transport system, catalyzes the phosphorylation of incoming sugar substrates concomitantly with their translocation across the cell membrane. The enzyme II UlaABC PTS system is involved in ascorbate transport.</text>
</comment>
<evidence type="ECO:0000256" key="2">
    <source>
        <dbReference type="ARBA" id="ARBA00022448"/>
    </source>
</evidence>
<dbReference type="CDD" id="cd00211">
    <property type="entry name" value="PTS_IIA_fru"/>
    <property type="match status" value="1"/>
</dbReference>
<evidence type="ECO:0000256" key="10">
    <source>
        <dbReference type="ARBA" id="ARBA00042072"/>
    </source>
</evidence>
<accession>A0ABS3HIJ5</accession>
<protein>
    <recommendedName>
        <fullName evidence="9">Ascorbate-specific PTS system EIIA component</fullName>
    </recommendedName>
    <alternativeName>
        <fullName evidence="10">Ascorbate-specific phosphotransferase enzyme IIA component</fullName>
    </alternativeName>
</protein>
<feature type="domain" description="PTS EIIA type-2" evidence="11">
    <location>
        <begin position="6"/>
        <end position="145"/>
    </location>
</feature>
<reference evidence="12 13" key="1">
    <citation type="submission" date="2021-03" db="EMBL/GenBank/DDBJ databases">
        <title>Enterococcal diversity collection.</title>
        <authorList>
            <person name="Gilmore M.S."/>
            <person name="Schwartzman J."/>
            <person name="Van Tyne D."/>
            <person name="Martin M."/>
            <person name="Earl A.M."/>
            <person name="Manson A.L."/>
            <person name="Straub T."/>
            <person name="Salamzade R."/>
            <person name="Saavedra J."/>
            <person name="Lebreton F."/>
            <person name="Prichula J."/>
            <person name="Schaufler K."/>
            <person name="Gaca A."/>
            <person name="Sgardioli B."/>
            <person name="Wagenaar J."/>
            <person name="Strong T."/>
        </authorList>
    </citation>
    <scope>NUCLEOTIDE SEQUENCE [LARGE SCALE GENOMIC DNA]</scope>
    <source>
        <strain evidence="12 13">MJM16</strain>
    </source>
</reference>
<evidence type="ECO:0000256" key="5">
    <source>
        <dbReference type="ARBA" id="ARBA00022679"/>
    </source>
</evidence>
<evidence type="ECO:0000259" key="11">
    <source>
        <dbReference type="PROSITE" id="PS51094"/>
    </source>
</evidence>
<evidence type="ECO:0000256" key="1">
    <source>
        <dbReference type="ARBA" id="ARBA00004496"/>
    </source>
</evidence>
<keyword evidence="5" id="KW-0808">Transferase</keyword>
<dbReference type="InterPro" id="IPR002178">
    <property type="entry name" value="PTS_EIIA_type-2_dom"/>
</dbReference>
<keyword evidence="2" id="KW-0813">Transport</keyword>
<keyword evidence="13" id="KW-1185">Reference proteome</keyword>
<evidence type="ECO:0000256" key="6">
    <source>
        <dbReference type="ARBA" id="ARBA00022683"/>
    </source>
</evidence>
<evidence type="ECO:0000256" key="7">
    <source>
        <dbReference type="ARBA" id="ARBA00022777"/>
    </source>
</evidence>
<evidence type="ECO:0000256" key="4">
    <source>
        <dbReference type="ARBA" id="ARBA00022553"/>
    </source>
</evidence>
<dbReference type="PROSITE" id="PS51094">
    <property type="entry name" value="PTS_EIIA_TYPE_2"/>
    <property type="match status" value="1"/>
</dbReference>
<evidence type="ECO:0000313" key="12">
    <source>
        <dbReference type="EMBL" id="MBO0453286.1"/>
    </source>
</evidence>
<dbReference type="InterPro" id="IPR016152">
    <property type="entry name" value="PTrfase/Anion_transptr"/>
</dbReference>
<sequence length="149" mass="16808">MSLVDTVLPSDQIQVVEAIDDWQQAVKQAGEPLLQREFITQKYIQSMIDSVQEHGPYMVIADYFALLHARPGEGVNQQSMSLLVVKEPVDMLDKPVKIFLVLAAKDSQSHLESLQSIMTIFMDTKNYQIILEGNKSEIVELFNEGGNKK</sequence>
<keyword evidence="3" id="KW-0963">Cytoplasm</keyword>
<dbReference type="Pfam" id="PF00359">
    <property type="entry name" value="PTS_EIIA_2"/>
    <property type="match status" value="1"/>
</dbReference>
<dbReference type="PANTHER" id="PTHR36203:SF1">
    <property type="entry name" value="ASCORBATE-SPECIFIC PTS SYSTEM EIIA COMPONENT"/>
    <property type="match status" value="1"/>
</dbReference>
<evidence type="ECO:0000256" key="9">
    <source>
        <dbReference type="ARBA" id="ARBA00041175"/>
    </source>
</evidence>
<dbReference type="InterPro" id="IPR051351">
    <property type="entry name" value="Ascorbate-PTS_EIIA_comp"/>
</dbReference>
<comment type="subcellular location">
    <subcellularLocation>
        <location evidence="1">Cytoplasm</location>
    </subcellularLocation>
</comment>
<name>A0ABS3HIJ5_9ENTE</name>
<dbReference type="Gene3D" id="3.40.930.10">
    <property type="entry name" value="Mannitol-specific EII, Chain A"/>
    <property type="match status" value="1"/>
</dbReference>
<organism evidence="12 13">
    <name type="scientific">Candidatus Enterococcus murrayae</name>
    <dbReference type="NCBI Taxonomy" id="2815321"/>
    <lineage>
        <taxon>Bacteria</taxon>
        <taxon>Bacillati</taxon>
        <taxon>Bacillota</taxon>
        <taxon>Bacilli</taxon>
        <taxon>Lactobacillales</taxon>
        <taxon>Enterococcaceae</taxon>
        <taxon>Enterococcus</taxon>
    </lineage>
</organism>
<keyword evidence="6" id="KW-0598">Phosphotransferase system</keyword>
<evidence type="ECO:0000256" key="3">
    <source>
        <dbReference type="ARBA" id="ARBA00022490"/>
    </source>
</evidence>
<comment type="caution">
    <text evidence="12">The sequence shown here is derived from an EMBL/GenBank/DDBJ whole genome shotgun (WGS) entry which is preliminary data.</text>
</comment>
<dbReference type="Proteomes" id="UP000664495">
    <property type="component" value="Unassembled WGS sequence"/>
</dbReference>
<evidence type="ECO:0000313" key="13">
    <source>
        <dbReference type="Proteomes" id="UP000664495"/>
    </source>
</evidence>
<dbReference type="SUPFAM" id="SSF55804">
    <property type="entry name" value="Phoshotransferase/anion transport protein"/>
    <property type="match status" value="1"/>
</dbReference>
<dbReference type="EMBL" id="JAFLVR010000030">
    <property type="protein sequence ID" value="MBO0453286.1"/>
    <property type="molecule type" value="Genomic_DNA"/>
</dbReference>
<evidence type="ECO:0000256" key="8">
    <source>
        <dbReference type="ARBA" id="ARBA00037387"/>
    </source>
</evidence>